<dbReference type="InterPro" id="IPR036259">
    <property type="entry name" value="MFS_trans_sf"/>
</dbReference>
<feature type="transmembrane region" description="Helical" evidence="6">
    <location>
        <begin position="355"/>
        <end position="379"/>
    </location>
</feature>
<dbReference type="InterPro" id="IPR020846">
    <property type="entry name" value="MFS_dom"/>
</dbReference>
<dbReference type="EMBL" id="FZOS01000003">
    <property type="protein sequence ID" value="SNS25671.1"/>
    <property type="molecule type" value="Genomic_DNA"/>
</dbReference>
<evidence type="ECO:0000256" key="1">
    <source>
        <dbReference type="ARBA" id="ARBA00004651"/>
    </source>
</evidence>
<dbReference type="Pfam" id="PF07690">
    <property type="entry name" value="MFS_1"/>
    <property type="match status" value="1"/>
</dbReference>
<keyword evidence="3 6" id="KW-0812">Transmembrane</keyword>
<gene>
    <name evidence="8" type="ORF">SAMN06295912_103140</name>
</gene>
<feature type="transmembrane region" description="Helical" evidence="6">
    <location>
        <begin position="43"/>
        <end position="64"/>
    </location>
</feature>
<feature type="transmembrane region" description="Helical" evidence="6">
    <location>
        <begin position="325"/>
        <end position="343"/>
    </location>
</feature>
<dbReference type="PANTHER" id="PTHR43124:SF3">
    <property type="entry name" value="CHLORAMPHENICOL EFFLUX PUMP RV0191"/>
    <property type="match status" value="1"/>
</dbReference>
<dbReference type="GO" id="GO:0005886">
    <property type="term" value="C:plasma membrane"/>
    <property type="evidence" value="ECO:0007669"/>
    <property type="project" value="UniProtKB-SubCell"/>
</dbReference>
<feature type="transmembrane region" description="Helical" evidence="6">
    <location>
        <begin position="271"/>
        <end position="289"/>
    </location>
</feature>
<feature type="transmembrane region" description="Helical" evidence="6">
    <location>
        <begin position="295"/>
        <end position="313"/>
    </location>
</feature>
<evidence type="ECO:0000259" key="7">
    <source>
        <dbReference type="PROSITE" id="PS50850"/>
    </source>
</evidence>
<name>A0A239D1B9_9SPHN</name>
<keyword evidence="2" id="KW-1003">Cell membrane</keyword>
<feature type="transmembrane region" description="Helical" evidence="6">
    <location>
        <begin position="76"/>
        <end position="99"/>
    </location>
</feature>
<dbReference type="Gene3D" id="1.20.1250.20">
    <property type="entry name" value="MFS general substrate transporter like domains"/>
    <property type="match status" value="1"/>
</dbReference>
<sequence>MSGGALRFWTALAGPALVSLIPMAVAPALPAMAQEFAAGHDGALFAQMIMTMPAIMLILGAPLASLACERIGIRPTFLAAAALFTVAGGAGLLVDGFAALAASRLLLGLAGGAIQTCTLALVGRWYQEDARHAVLGWMVSLASAVAIAGLILGGWLVDIAGWRGPFALYLLGLVLLLLGVLAVERHAPGEHVAEDSGGFRPLLPLWPFYLAILALTLAMFMPGIQGPFLIAERGTGSAALSGLIVAASPIGAVLSSAGFATIRRHASERAVLGLTALLLGGGCVMAAMAGSTAGIVAGFFVTGLGAGMVEPNIGSIILGRSPHALHARASSLMISAMFLGQFLNPLAADPLHVGFGTAGAFLGIGGATLAAGLVALLAARRRPVPA</sequence>
<organism evidence="8 9">
    <name type="scientific">Edaphosphingomonas laterariae</name>
    <dbReference type="NCBI Taxonomy" id="861865"/>
    <lineage>
        <taxon>Bacteria</taxon>
        <taxon>Pseudomonadati</taxon>
        <taxon>Pseudomonadota</taxon>
        <taxon>Alphaproteobacteria</taxon>
        <taxon>Sphingomonadales</taxon>
        <taxon>Rhizorhabdaceae</taxon>
        <taxon>Edaphosphingomonas</taxon>
    </lineage>
</organism>
<proteinExistence type="predicted"/>
<evidence type="ECO:0000256" key="3">
    <source>
        <dbReference type="ARBA" id="ARBA00022692"/>
    </source>
</evidence>
<dbReference type="GO" id="GO:0022857">
    <property type="term" value="F:transmembrane transporter activity"/>
    <property type="evidence" value="ECO:0007669"/>
    <property type="project" value="InterPro"/>
</dbReference>
<feature type="domain" description="Major facilitator superfamily (MFS) profile" evidence="7">
    <location>
        <begin position="1"/>
        <end position="383"/>
    </location>
</feature>
<feature type="transmembrane region" description="Helical" evidence="6">
    <location>
        <begin position="236"/>
        <end position="259"/>
    </location>
</feature>
<keyword evidence="9" id="KW-1185">Reference proteome</keyword>
<accession>A0A239D1B9</accession>
<dbReference type="SUPFAM" id="SSF103473">
    <property type="entry name" value="MFS general substrate transporter"/>
    <property type="match status" value="1"/>
</dbReference>
<evidence type="ECO:0000256" key="6">
    <source>
        <dbReference type="SAM" id="Phobius"/>
    </source>
</evidence>
<keyword evidence="4 6" id="KW-1133">Transmembrane helix</keyword>
<feature type="transmembrane region" description="Helical" evidence="6">
    <location>
        <begin position="162"/>
        <end position="183"/>
    </location>
</feature>
<dbReference type="RefSeq" id="WP_179220719.1">
    <property type="nucleotide sequence ID" value="NZ_FZOS01000003.1"/>
</dbReference>
<dbReference type="PANTHER" id="PTHR43124">
    <property type="entry name" value="PURINE EFFLUX PUMP PBUE"/>
    <property type="match status" value="1"/>
</dbReference>
<dbReference type="PROSITE" id="PS50850">
    <property type="entry name" value="MFS"/>
    <property type="match status" value="1"/>
</dbReference>
<evidence type="ECO:0000313" key="9">
    <source>
        <dbReference type="Proteomes" id="UP000198281"/>
    </source>
</evidence>
<feature type="transmembrane region" description="Helical" evidence="6">
    <location>
        <begin position="134"/>
        <end position="156"/>
    </location>
</feature>
<evidence type="ECO:0000256" key="4">
    <source>
        <dbReference type="ARBA" id="ARBA00022989"/>
    </source>
</evidence>
<dbReference type="InterPro" id="IPR050189">
    <property type="entry name" value="MFS_Efflux_Transporters"/>
</dbReference>
<evidence type="ECO:0000256" key="5">
    <source>
        <dbReference type="ARBA" id="ARBA00023136"/>
    </source>
</evidence>
<dbReference type="Proteomes" id="UP000198281">
    <property type="component" value="Unassembled WGS sequence"/>
</dbReference>
<feature type="transmembrane region" description="Helical" evidence="6">
    <location>
        <begin position="203"/>
        <end position="224"/>
    </location>
</feature>
<keyword evidence="5 6" id="KW-0472">Membrane</keyword>
<feature type="transmembrane region" description="Helical" evidence="6">
    <location>
        <begin position="105"/>
        <end position="122"/>
    </location>
</feature>
<protein>
    <submittedName>
        <fullName evidence="8">Predicted arabinose efflux permease, MFS family</fullName>
    </submittedName>
</protein>
<dbReference type="InterPro" id="IPR011701">
    <property type="entry name" value="MFS"/>
</dbReference>
<reference evidence="9" key="1">
    <citation type="submission" date="2017-06" db="EMBL/GenBank/DDBJ databases">
        <authorList>
            <person name="Varghese N."/>
            <person name="Submissions S."/>
        </authorList>
    </citation>
    <scope>NUCLEOTIDE SEQUENCE [LARGE SCALE GENOMIC DNA]</scope>
    <source>
        <strain evidence="9">LNB2</strain>
    </source>
</reference>
<comment type="subcellular location">
    <subcellularLocation>
        <location evidence="1">Cell membrane</location>
        <topology evidence="1">Multi-pass membrane protein</topology>
    </subcellularLocation>
</comment>
<evidence type="ECO:0000313" key="8">
    <source>
        <dbReference type="EMBL" id="SNS25671.1"/>
    </source>
</evidence>
<dbReference type="AlphaFoldDB" id="A0A239D1B9"/>
<evidence type="ECO:0000256" key="2">
    <source>
        <dbReference type="ARBA" id="ARBA00022475"/>
    </source>
</evidence>